<dbReference type="GO" id="GO:0006882">
    <property type="term" value="P:intracellular zinc ion homeostasis"/>
    <property type="evidence" value="ECO:0007669"/>
    <property type="project" value="TreeGrafter"/>
</dbReference>
<evidence type="ECO:0000256" key="16">
    <source>
        <dbReference type="ARBA" id="ARBA00023163"/>
    </source>
</evidence>
<dbReference type="GO" id="GO:0015297">
    <property type="term" value="F:antiporter activity"/>
    <property type="evidence" value="ECO:0007669"/>
    <property type="project" value="UniProtKB-KW"/>
</dbReference>
<evidence type="ECO:0000256" key="6">
    <source>
        <dbReference type="ARBA" id="ARBA00022449"/>
    </source>
</evidence>
<comment type="catalytic activity">
    <reaction evidence="21">
        <text>Zn(2+)(in) + 2 H(+)(out) = Zn(2+)(out) + 2 H(+)(in)</text>
        <dbReference type="Rhea" id="RHEA:72627"/>
        <dbReference type="ChEBI" id="CHEBI:15378"/>
        <dbReference type="ChEBI" id="CHEBI:29105"/>
    </reaction>
</comment>
<gene>
    <name evidence="25" type="ORF">OS493_015330</name>
</gene>
<proteinExistence type="inferred from homology"/>
<evidence type="ECO:0000256" key="18">
    <source>
        <dbReference type="ARBA" id="ARBA00033405"/>
    </source>
</evidence>
<dbReference type="GO" id="GO:0031966">
    <property type="term" value="C:mitochondrial membrane"/>
    <property type="evidence" value="ECO:0007669"/>
    <property type="project" value="UniProtKB-SubCell"/>
</dbReference>
<evidence type="ECO:0000256" key="4">
    <source>
        <dbReference type="ARBA" id="ARBA00008873"/>
    </source>
</evidence>
<dbReference type="InterPro" id="IPR037129">
    <property type="entry name" value="XPA_sf"/>
</dbReference>
<keyword evidence="9" id="KW-0862">Zinc</keyword>
<evidence type="ECO:0000256" key="17">
    <source>
        <dbReference type="ARBA" id="ARBA00023242"/>
    </source>
</evidence>
<dbReference type="GO" id="GO:0005634">
    <property type="term" value="C:nucleus"/>
    <property type="evidence" value="ECO:0007669"/>
    <property type="project" value="UniProtKB-SubCell"/>
</dbReference>
<keyword evidence="5" id="KW-0813">Transport</keyword>
<evidence type="ECO:0000256" key="21">
    <source>
        <dbReference type="ARBA" id="ARBA00048349"/>
    </source>
</evidence>
<keyword evidence="17" id="KW-0539">Nucleus</keyword>
<feature type="transmembrane region" description="Helical" evidence="23">
    <location>
        <begin position="398"/>
        <end position="423"/>
    </location>
</feature>
<feature type="region of interest" description="Disordered" evidence="22">
    <location>
        <begin position="63"/>
        <end position="94"/>
    </location>
</feature>
<dbReference type="AlphaFoldDB" id="A0A9W9ZF92"/>
<evidence type="ECO:0000256" key="1">
    <source>
        <dbReference type="ARBA" id="ARBA00004123"/>
    </source>
</evidence>
<keyword evidence="10" id="KW-0864">Zinc transport</keyword>
<dbReference type="NCBIfam" id="TIGR01297">
    <property type="entry name" value="CDF"/>
    <property type="match status" value="1"/>
</dbReference>
<evidence type="ECO:0000256" key="5">
    <source>
        <dbReference type="ARBA" id="ARBA00022448"/>
    </source>
</evidence>
<feature type="domain" description="Cation efflux protein transmembrane" evidence="24">
    <location>
        <begin position="245"/>
        <end position="452"/>
    </location>
</feature>
<keyword evidence="7 23" id="KW-0812">Transmembrane</keyword>
<comment type="caution">
    <text evidence="25">The sequence shown here is derived from an EMBL/GenBank/DDBJ whole genome shotgun (WGS) entry which is preliminary data.</text>
</comment>
<evidence type="ECO:0000256" key="20">
    <source>
        <dbReference type="ARBA" id="ARBA00034922"/>
    </source>
</evidence>
<dbReference type="CDD" id="cd21078">
    <property type="entry name" value="NTD_ZNT9"/>
    <property type="match status" value="1"/>
</dbReference>
<comment type="subcellular location">
    <subcellularLocation>
        <location evidence="3">Endoplasmic reticulum</location>
    </subcellularLocation>
    <subcellularLocation>
        <location evidence="2">Mitochondrion membrane</location>
        <topology evidence="2">Multi-pass membrane protein</topology>
    </subcellularLocation>
    <subcellularLocation>
        <location evidence="1">Nucleus</location>
    </subcellularLocation>
</comment>
<dbReference type="EMBL" id="MU826357">
    <property type="protein sequence ID" value="KAJ7379538.1"/>
    <property type="molecule type" value="Genomic_DNA"/>
</dbReference>
<dbReference type="PANTHER" id="PTHR13414">
    <property type="entry name" value="HUEL-CATION TRANSPORTER"/>
    <property type="match status" value="1"/>
</dbReference>
<evidence type="ECO:0000256" key="22">
    <source>
        <dbReference type="SAM" id="MobiDB-lite"/>
    </source>
</evidence>
<keyword evidence="6" id="KW-0050">Antiport</keyword>
<sequence>MSASLWKYTRQNVTIGLFFRWKDFSLWSKVGVHDTLKLCKACNRRHQLPTHLFMRYLSSQGHKHSRSVSNHTNGSSGSNDVTSDDTAKVKSLKKNPIKGERSKRLFKMSPTDFNYNRKYYQNTFISATRAMSDYLLKPSDLEGLKTTAVRSAYSDPQQPPDVCYLKSDVETRAYEVWGSPEALSREIWDRKKAYEESERYRKGLGALIGHLKKTIRDHSKKKEENKYFGERTQRNMMLKGSAKVVTYAICSNLVVMLFKFGAYLYTGSATMLSESIHSLADMLNQCLLAVGILQSIKKPSPDHPYGWSRARYVYSLISGVGIFFLGAGVTVYHGVTGLFNPAPLENLAMAYTILAGSFLVEGATLLLAIGQVRKSARESGMSFKEYVIRGRDPSAVTVLLEDGAAVTGLMLATGCLGLTSYTGSPVFDAMGSVIIGGLLGSFAVFLILRNADFLIGRSIPVNRLQQIIEVLESDIVVRSLHDVKATEMGADVVRFKAEVNFDGREITRCHLNRVDMELLLEEVQKLTTVPELELFLLEHGEEVIDMLGQQVDRIEKNIKKRNPEVRHVDLEIL</sequence>
<dbReference type="Proteomes" id="UP001163046">
    <property type="component" value="Unassembled WGS sequence"/>
</dbReference>
<evidence type="ECO:0000256" key="15">
    <source>
        <dbReference type="ARBA" id="ARBA00023136"/>
    </source>
</evidence>
<evidence type="ECO:0000256" key="2">
    <source>
        <dbReference type="ARBA" id="ARBA00004225"/>
    </source>
</evidence>
<evidence type="ECO:0000256" key="12">
    <source>
        <dbReference type="ARBA" id="ARBA00023015"/>
    </source>
</evidence>
<evidence type="ECO:0000256" key="10">
    <source>
        <dbReference type="ARBA" id="ARBA00022906"/>
    </source>
</evidence>
<feature type="transmembrane region" description="Helical" evidence="23">
    <location>
        <begin position="244"/>
        <end position="264"/>
    </location>
</feature>
<evidence type="ECO:0000313" key="25">
    <source>
        <dbReference type="EMBL" id="KAJ7379538.1"/>
    </source>
</evidence>
<feature type="compositionally biased region" description="Polar residues" evidence="22">
    <location>
        <begin position="67"/>
        <end position="81"/>
    </location>
</feature>
<dbReference type="InterPro" id="IPR002524">
    <property type="entry name" value="Cation_efflux"/>
</dbReference>
<evidence type="ECO:0000256" key="3">
    <source>
        <dbReference type="ARBA" id="ARBA00004240"/>
    </source>
</evidence>
<dbReference type="PANTHER" id="PTHR13414:SF9">
    <property type="entry name" value="PROTON-COUPLED ZINC ANTIPORTER SLC30A9, MITOCHONDRIAL"/>
    <property type="match status" value="1"/>
</dbReference>
<keyword evidence="16" id="KW-0804">Transcription</keyword>
<feature type="transmembrane region" description="Helical" evidence="23">
    <location>
        <begin position="313"/>
        <end position="335"/>
    </location>
</feature>
<keyword evidence="12" id="KW-0805">Transcription regulation</keyword>
<dbReference type="GO" id="GO:0006829">
    <property type="term" value="P:zinc ion transport"/>
    <property type="evidence" value="ECO:0007669"/>
    <property type="project" value="UniProtKB-KW"/>
</dbReference>
<dbReference type="InterPro" id="IPR027469">
    <property type="entry name" value="Cation_efflux_TMD_sf"/>
</dbReference>
<evidence type="ECO:0000256" key="11">
    <source>
        <dbReference type="ARBA" id="ARBA00022989"/>
    </source>
</evidence>
<evidence type="ECO:0000259" key="24">
    <source>
        <dbReference type="Pfam" id="PF01545"/>
    </source>
</evidence>
<keyword evidence="13" id="KW-0406">Ion transport</keyword>
<evidence type="ECO:0000313" key="26">
    <source>
        <dbReference type="Proteomes" id="UP001163046"/>
    </source>
</evidence>
<feature type="transmembrane region" description="Helical" evidence="23">
    <location>
        <begin position="347"/>
        <end position="369"/>
    </location>
</feature>
<accession>A0A9W9ZF92</accession>
<dbReference type="SUPFAM" id="SSF46955">
    <property type="entry name" value="Putative DNA-binding domain"/>
    <property type="match status" value="1"/>
</dbReference>
<evidence type="ECO:0000256" key="19">
    <source>
        <dbReference type="ARBA" id="ARBA00034845"/>
    </source>
</evidence>
<dbReference type="OrthoDB" id="435980at2759"/>
<dbReference type="InterPro" id="IPR040177">
    <property type="entry name" value="SLC30A9"/>
</dbReference>
<keyword evidence="15 23" id="KW-0472">Membrane</keyword>
<evidence type="ECO:0000256" key="14">
    <source>
        <dbReference type="ARBA" id="ARBA00023128"/>
    </source>
</evidence>
<evidence type="ECO:0000256" key="23">
    <source>
        <dbReference type="SAM" id="Phobius"/>
    </source>
</evidence>
<name>A0A9W9ZF92_9CNID</name>
<dbReference type="SUPFAM" id="SSF161111">
    <property type="entry name" value="Cation efflux protein transmembrane domain-like"/>
    <property type="match status" value="1"/>
</dbReference>
<keyword evidence="8" id="KW-0256">Endoplasmic reticulum</keyword>
<evidence type="ECO:0000256" key="8">
    <source>
        <dbReference type="ARBA" id="ARBA00022824"/>
    </source>
</evidence>
<keyword evidence="26" id="KW-1185">Reference proteome</keyword>
<evidence type="ECO:0000256" key="13">
    <source>
        <dbReference type="ARBA" id="ARBA00023065"/>
    </source>
</evidence>
<evidence type="ECO:0000256" key="7">
    <source>
        <dbReference type="ARBA" id="ARBA00022692"/>
    </source>
</evidence>
<feature type="transmembrane region" description="Helical" evidence="23">
    <location>
        <begin position="276"/>
        <end position="293"/>
    </location>
</feature>
<reference evidence="25" key="1">
    <citation type="submission" date="2023-01" db="EMBL/GenBank/DDBJ databases">
        <title>Genome assembly of the deep-sea coral Lophelia pertusa.</title>
        <authorList>
            <person name="Herrera S."/>
            <person name="Cordes E."/>
        </authorList>
    </citation>
    <scope>NUCLEOTIDE SEQUENCE</scope>
    <source>
        <strain evidence="25">USNM1676648</strain>
        <tissue evidence="25">Polyp</tissue>
    </source>
</reference>
<dbReference type="InterPro" id="IPR058533">
    <property type="entry name" value="Cation_efflux_TM"/>
</dbReference>
<feature type="transmembrane region" description="Helical" evidence="23">
    <location>
        <begin position="429"/>
        <end position="448"/>
    </location>
</feature>
<dbReference type="GO" id="GO:0008324">
    <property type="term" value="F:monoatomic cation transmembrane transporter activity"/>
    <property type="evidence" value="ECO:0007669"/>
    <property type="project" value="InterPro"/>
</dbReference>
<evidence type="ECO:0000256" key="9">
    <source>
        <dbReference type="ARBA" id="ARBA00022833"/>
    </source>
</evidence>
<keyword evidence="14" id="KW-0496">Mitochondrion</keyword>
<keyword evidence="11 23" id="KW-1133">Transmembrane helix</keyword>
<protein>
    <recommendedName>
        <fullName evidence="19">Proton-coupled zinc antiporter SLC30A9, mitochondrial</fullName>
    </recommendedName>
    <alternativeName>
        <fullName evidence="18">Solute carrier family 30 member 9</fullName>
    </alternativeName>
    <alternativeName>
        <fullName evidence="20">Zinc transporter 9</fullName>
    </alternativeName>
</protein>
<dbReference type="Pfam" id="PF01545">
    <property type="entry name" value="Cation_efflux"/>
    <property type="match status" value="1"/>
</dbReference>
<dbReference type="Gene3D" id="3.90.530.10">
    <property type="entry name" value="XPA C-terminal domain"/>
    <property type="match status" value="1"/>
</dbReference>
<comment type="similarity">
    <text evidence="4">Belongs to the cation diffusion facilitator (CDF) transporter (TC 2.A.4) family. SLC30A subfamily.</text>
</comment>
<dbReference type="GO" id="GO:0005783">
    <property type="term" value="C:endoplasmic reticulum"/>
    <property type="evidence" value="ECO:0007669"/>
    <property type="project" value="UniProtKB-SubCell"/>
</dbReference>
<organism evidence="25 26">
    <name type="scientific">Desmophyllum pertusum</name>
    <dbReference type="NCBI Taxonomy" id="174260"/>
    <lineage>
        <taxon>Eukaryota</taxon>
        <taxon>Metazoa</taxon>
        <taxon>Cnidaria</taxon>
        <taxon>Anthozoa</taxon>
        <taxon>Hexacorallia</taxon>
        <taxon>Scleractinia</taxon>
        <taxon>Caryophylliina</taxon>
        <taxon>Caryophylliidae</taxon>
        <taxon>Desmophyllum</taxon>
    </lineage>
</organism>
<dbReference type="InterPro" id="IPR009061">
    <property type="entry name" value="DNA-bd_dom_put_sf"/>
</dbReference>
<dbReference type="Gene3D" id="1.20.1510.10">
    <property type="entry name" value="Cation efflux protein transmembrane domain"/>
    <property type="match status" value="1"/>
</dbReference>